<protein>
    <submittedName>
        <fullName evidence="2">Uncharacterized protein</fullName>
    </submittedName>
</protein>
<gene>
    <name evidence="2" type="ORF">GcM1_065001</name>
</gene>
<evidence type="ECO:0000256" key="1">
    <source>
        <dbReference type="SAM" id="MobiDB-lite"/>
    </source>
</evidence>
<name>A0A420JCA5_9PEZI</name>
<accession>A0A420JCA5</accession>
<organism evidence="2 3">
    <name type="scientific">Golovinomyces cichoracearum</name>
    <dbReference type="NCBI Taxonomy" id="62708"/>
    <lineage>
        <taxon>Eukaryota</taxon>
        <taxon>Fungi</taxon>
        <taxon>Dikarya</taxon>
        <taxon>Ascomycota</taxon>
        <taxon>Pezizomycotina</taxon>
        <taxon>Leotiomycetes</taxon>
        <taxon>Erysiphales</taxon>
        <taxon>Erysiphaceae</taxon>
        <taxon>Golovinomyces</taxon>
    </lineage>
</organism>
<evidence type="ECO:0000313" key="2">
    <source>
        <dbReference type="EMBL" id="RKF95969.1"/>
    </source>
</evidence>
<feature type="non-terminal residue" evidence="2">
    <location>
        <position position="1"/>
    </location>
</feature>
<evidence type="ECO:0000313" key="3">
    <source>
        <dbReference type="Proteomes" id="UP000285326"/>
    </source>
</evidence>
<dbReference type="Proteomes" id="UP000285326">
    <property type="component" value="Unassembled WGS sequence"/>
</dbReference>
<feature type="region of interest" description="Disordered" evidence="1">
    <location>
        <begin position="38"/>
        <end position="65"/>
    </location>
</feature>
<reference evidence="2 3" key="1">
    <citation type="journal article" date="2018" name="BMC Genomics">
        <title>Comparative genome analyses reveal sequence features reflecting distinct modes of host-adaptation between dicot and monocot powdery mildew.</title>
        <authorList>
            <person name="Wu Y."/>
            <person name="Ma X."/>
            <person name="Pan Z."/>
            <person name="Kale S.D."/>
            <person name="Song Y."/>
            <person name="King H."/>
            <person name="Zhang Q."/>
            <person name="Presley C."/>
            <person name="Deng X."/>
            <person name="Wei C.I."/>
            <person name="Xiao S."/>
        </authorList>
    </citation>
    <scope>NUCLEOTIDE SEQUENCE [LARGE SCALE GENOMIC DNA]</scope>
    <source>
        <strain evidence="2">UMSG1</strain>
    </source>
</reference>
<sequence length="65" mass="7259">PKSTEITQPYQKTPVTEQLIARKYPSNPNVIQLIAPPRQKVDKPTSPTDAESCQIPTNTLKESIQ</sequence>
<proteinExistence type="predicted"/>
<feature type="compositionally biased region" description="Polar residues" evidence="1">
    <location>
        <begin position="45"/>
        <end position="65"/>
    </location>
</feature>
<dbReference type="AlphaFoldDB" id="A0A420JCA5"/>
<comment type="caution">
    <text evidence="2">The sequence shown here is derived from an EMBL/GenBank/DDBJ whole genome shotgun (WGS) entry which is preliminary data.</text>
</comment>
<dbReference type="EMBL" id="MCBS01006577">
    <property type="protein sequence ID" value="RKF95969.1"/>
    <property type="molecule type" value="Genomic_DNA"/>
</dbReference>